<dbReference type="GO" id="GO:0016149">
    <property type="term" value="F:translation release factor activity, codon specific"/>
    <property type="evidence" value="ECO:0007669"/>
    <property type="project" value="UniProtKB-UniRule"/>
</dbReference>
<accession>A0A7C3WVA1</accession>
<organism evidence="8">
    <name type="scientific">Dictyoglomus turgidum</name>
    <dbReference type="NCBI Taxonomy" id="513050"/>
    <lineage>
        <taxon>Bacteria</taxon>
        <taxon>Pseudomonadati</taxon>
        <taxon>Dictyoglomota</taxon>
        <taxon>Dictyoglomia</taxon>
        <taxon>Dictyoglomales</taxon>
        <taxon>Dictyoglomaceae</taxon>
        <taxon>Dictyoglomus</taxon>
    </lineage>
</organism>
<evidence type="ECO:0000256" key="4">
    <source>
        <dbReference type="HAMAP-Rule" id="MF_00094"/>
    </source>
</evidence>
<dbReference type="PROSITE" id="PS00745">
    <property type="entry name" value="RF_PROK_I"/>
    <property type="match status" value="1"/>
</dbReference>
<keyword evidence="3 4" id="KW-0648">Protein biosynthesis</keyword>
<dbReference type="NCBIfam" id="TIGR00020">
    <property type="entry name" value="prfB"/>
    <property type="match status" value="1"/>
</dbReference>
<gene>
    <name evidence="4" type="primary">prfB</name>
    <name evidence="8" type="ORF">ENV35_01080</name>
</gene>
<reference evidence="8" key="1">
    <citation type="journal article" date="2020" name="mSystems">
        <title>Genome- and Community-Level Interaction Insights into Carbon Utilization and Element Cycling Functions of Hydrothermarchaeota in Hydrothermal Sediment.</title>
        <authorList>
            <person name="Zhou Z."/>
            <person name="Liu Y."/>
            <person name="Xu W."/>
            <person name="Pan J."/>
            <person name="Luo Z.H."/>
            <person name="Li M."/>
        </authorList>
    </citation>
    <scope>NUCLEOTIDE SEQUENCE [LARGE SCALE GENOMIC DNA]</scope>
    <source>
        <strain evidence="8">SpSt-751</strain>
    </source>
</reference>
<comment type="PTM">
    <text evidence="4">Methylated by PrmC. Methylation increases the termination efficiency of RF2.</text>
</comment>
<feature type="modified residue" description="N5-methylglutamine" evidence="4">
    <location>
        <position position="267"/>
    </location>
</feature>
<dbReference type="AlphaFoldDB" id="A0A7C3WVA1"/>
<sequence>MSILVKKQKQQIVEGGVNLGISVADLLIAYEEILENFNKLGGIFDLNRIKSRLKELENKIATSSWDDPEKNKALLSEYNNLQKELNDWLSIEKDINELKEWKDLIEEGDEFGEEFERKLKEVKEKIKNFEINLILQEPHDNANAILSLHAGTGGTDAQDWTEILLRMYIRWAERKGFNVKILDISPGEEAGIKSATLLIEGERAYGYLKGEKGVHRLVRISPFDANHRRHTSFALVEVIPEIPESNIVIRPEDLKIETFRAGGAGGQHVNKVESAVRITHIPTGIVVQCQNERSQHANKEMALRVLKARLEELEERKRREQIASLKGEVQEISWGNQIRSYVFHPYTLVKDHRTGLEVGNVQAVIDGDLDPFIEAYLFSEWQRKKDR</sequence>
<dbReference type="Pfam" id="PF00472">
    <property type="entry name" value="RF-1"/>
    <property type="match status" value="1"/>
</dbReference>
<proteinExistence type="inferred from homology"/>
<comment type="subcellular location">
    <subcellularLocation>
        <location evidence="4">Cytoplasm</location>
    </subcellularLocation>
</comment>
<keyword evidence="2 4" id="KW-0488">Methylation</keyword>
<dbReference type="HAMAP" id="MF_00094">
    <property type="entry name" value="Rel_fac_2"/>
    <property type="match status" value="1"/>
</dbReference>
<feature type="domain" description="Prokaryotic-type class I peptide chain release factors" evidence="7">
    <location>
        <begin position="260"/>
        <end position="276"/>
    </location>
</feature>
<dbReference type="Gene3D" id="1.20.58.410">
    <property type="entry name" value="Release factor"/>
    <property type="match status" value="1"/>
</dbReference>
<evidence type="ECO:0000256" key="3">
    <source>
        <dbReference type="ARBA" id="ARBA00022917"/>
    </source>
</evidence>
<dbReference type="SUPFAM" id="SSF75620">
    <property type="entry name" value="Release factor"/>
    <property type="match status" value="1"/>
</dbReference>
<feature type="coiled-coil region" evidence="6">
    <location>
        <begin position="296"/>
        <end position="323"/>
    </location>
</feature>
<dbReference type="Gene3D" id="3.30.160.20">
    <property type="match status" value="1"/>
</dbReference>
<dbReference type="GO" id="GO:0005737">
    <property type="term" value="C:cytoplasm"/>
    <property type="evidence" value="ECO:0007669"/>
    <property type="project" value="UniProtKB-SubCell"/>
</dbReference>
<dbReference type="PANTHER" id="PTHR43116">
    <property type="entry name" value="PEPTIDE CHAIN RELEASE FACTOR 2"/>
    <property type="match status" value="1"/>
</dbReference>
<keyword evidence="6" id="KW-0175">Coiled coil</keyword>
<name>A0A7C3WVA1_9BACT</name>
<dbReference type="Gene3D" id="3.30.70.1660">
    <property type="match status" value="1"/>
</dbReference>
<dbReference type="Pfam" id="PF03462">
    <property type="entry name" value="PCRF"/>
    <property type="match status" value="1"/>
</dbReference>
<comment type="similarity">
    <text evidence="1 4">Belongs to the prokaryotic/mitochondrial release factor family.</text>
</comment>
<keyword evidence="4" id="KW-0963">Cytoplasm</keyword>
<dbReference type="EMBL" id="DTGA01000030">
    <property type="protein sequence ID" value="HGB30452.1"/>
    <property type="molecule type" value="Genomic_DNA"/>
</dbReference>
<dbReference type="InterPro" id="IPR045853">
    <property type="entry name" value="Pep_chain_release_fac_I_sf"/>
</dbReference>
<evidence type="ECO:0000256" key="1">
    <source>
        <dbReference type="ARBA" id="ARBA00010835"/>
    </source>
</evidence>
<dbReference type="PANTHER" id="PTHR43116:SF3">
    <property type="entry name" value="CLASS I PEPTIDE CHAIN RELEASE FACTOR"/>
    <property type="match status" value="1"/>
</dbReference>
<evidence type="ECO:0000256" key="2">
    <source>
        <dbReference type="ARBA" id="ARBA00022481"/>
    </source>
</evidence>
<feature type="coiled-coil region" evidence="6">
    <location>
        <begin position="46"/>
        <end position="132"/>
    </location>
</feature>
<protein>
    <recommendedName>
        <fullName evidence="4 5">Peptide chain release factor 2</fullName>
        <shortName evidence="4">RF-2</shortName>
    </recommendedName>
</protein>
<evidence type="ECO:0000256" key="5">
    <source>
        <dbReference type="NCBIfam" id="TIGR00020"/>
    </source>
</evidence>
<comment type="caution">
    <text evidence="8">The sequence shown here is derived from an EMBL/GenBank/DDBJ whole genome shotgun (WGS) entry which is preliminary data.</text>
</comment>
<dbReference type="InterPro" id="IPR005139">
    <property type="entry name" value="PCRF"/>
</dbReference>
<dbReference type="SMART" id="SM00937">
    <property type="entry name" value="PCRF"/>
    <property type="match status" value="1"/>
</dbReference>
<evidence type="ECO:0000256" key="6">
    <source>
        <dbReference type="SAM" id="Coils"/>
    </source>
</evidence>
<dbReference type="InterPro" id="IPR004374">
    <property type="entry name" value="PrfB"/>
</dbReference>
<evidence type="ECO:0000313" key="8">
    <source>
        <dbReference type="EMBL" id="HGB30452.1"/>
    </source>
</evidence>
<evidence type="ECO:0000259" key="7">
    <source>
        <dbReference type="PROSITE" id="PS00745"/>
    </source>
</evidence>
<dbReference type="InterPro" id="IPR000352">
    <property type="entry name" value="Pep_chain_release_fac_I"/>
</dbReference>
<dbReference type="FunFam" id="3.30.160.20:FF:000010">
    <property type="entry name" value="Peptide chain release factor 2"/>
    <property type="match status" value="1"/>
</dbReference>
<comment type="function">
    <text evidence="4">Peptide chain release factor 2 directs the termination of translation in response to the peptide chain termination codons UGA and UAA.</text>
</comment>